<evidence type="ECO:0000256" key="8">
    <source>
        <dbReference type="ARBA" id="ARBA00022801"/>
    </source>
</evidence>
<gene>
    <name evidence="13" type="ORF">Bathy02g01120</name>
</gene>
<dbReference type="PRINTS" id="PR00932">
    <property type="entry name" value="AMINO1PTASE"/>
</dbReference>
<keyword evidence="6 11" id="KW-0645">Protease</keyword>
<protein>
    <recommendedName>
        <fullName evidence="4">aspartyl aminopeptidase</fullName>
        <ecNumber evidence="4">3.4.11.21</ecNumber>
    </recommendedName>
</protein>
<dbReference type="SUPFAM" id="SSF101821">
    <property type="entry name" value="Aminopeptidase/glucanase lid domain"/>
    <property type="match status" value="1"/>
</dbReference>
<dbReference type="Proteomes" id="UP000198341">
    <property type="component" value="Chromosome 2"/>
</dbReference>
<reference evidence="13 14" key="1">
    <citation type="submission" date="2011-10" db="EMBL/GenBank/DDBJ databases">
        <authorList>
            <person name="Genoscope - CEA"/>
        </authorList>
    </citation>
    <scope>NUCLEOTIDE SEQUENCE [LARGE SCALE GENOMIC DNA]</scope>
    <source>
        <strain evidence="13 14">RCC 1105</strain>
    </source>
</reference>
<dbReference type="GO" id="GO:0004177">
    <property type="term" value="F:aminopeptidase activity"/>
    <property type="evidence" value="ECO:0007669"/>
    <property type="project" value="UniProtKB-KW"/>
</dbReference>
<comment type="catalytic activity">
    <reaction evidence="1">
        <text>Release of an N-terminal aspartate or glutamate from a peptide, with a preference for aspartate.</text>
        <dbReference type="EC" id="3.4.11.21"/>
    </reaction>
</comment>
<dbReference type="AlphaFoldDB" id="K8EB31"/>
<dbReference type="InterPro" id="IPR001948">
    <property type="entry name" value="Peptidase_M18"/>
</dbReference>
<evidence type="ECO:0000256" key="5">
    <source>
        <dbReference type="ARBA" id="ARBA00022438"/>
    </source>
</evidence>
<proteinExistence type="inferred from homology"/>
<dbReference type="OrthoDB" id="9880441at2759"/>
<feature type="region of interest" description="Disordered" evidence="12">
    <location>
        <begin position="200"/>
        <end position="221"/>
    </location>
</feature>
<dbReference type="GO" id="GO:0006508">
    <property type="term" value="P:proteolysis"/>
    <property type="evidence" value="ECO:0007669"/>
    <property type="project" value="UniProtKB-KW"/>
</dbReference>
<dbReference type="InterPro" id="IPR023358">
    <property type="entry name" value="Peptidase_M18_dom2"/>
</dbReference>
<evidence type="ECO:0000256" key="1">
    <source>
        <dbReference type="ARBA" id="ARBA00001335"/>
    </source>
</evidence>
<keyword evidence="10 11" id="KW-0482">Metalloprotease</keyword>
<sequence>MSKEEEDVLSIKKRLYAKEMVQFLNDSWTPYHAVLSSAKILLANGFQEISEKDRFMDSELKPTGKYFYTRGLSSIVAFAIGGEYEPGNGFVMIGAHTDSPCPKLKPKTKVGVNSQTDLMQVAVQPYGGGLWHTWFDRDLGVAGRVVLMDEKSGKVEHRLVKMEEPMLRVPNLAIHLNRDIYTEGFKVNFQTHMAPLLGLKTQKTKKKQGGDGDDTDNAENNHHHSEFLEKLAKALNCDPSSIRDFDLQLCDVQPSQIGGLNGEFVLSGRLDNLASCYCSLAALVEATTEEKLKKEKGIRALLHFDHEEVGSASTTGAGGSLTDEFVDRVTSAFGNGDADTLATARRKSFLVSADMAHAVHPNYADKHEPGHKPKFGDGVVIKHNANQRYSTDAITSFIFKEIGERRKIKSQEFVVRSDLGCGSTIGPILSTRSGIRTVDVGMPQLSMHSIREMCGTEDTRLCVEHFKAVYEDFFEMDEKMIVDGSIGQLCRPCDRFESSPSGGGISSLGDELEKMSARTYSS</sequence>
<dbReference type="Gene3D" id="2.30.250.10">
    <property type="entry name" value="Aminopeptidase i, Domain 2"/>
    <property type="match status" value="1"/>
</dbReference>
<dbReference type="Gene3D" id="3.40.630.10">
    <property type="entry name" value="Zn peptidases"/>
    <property type="match status" value="1"/>
</dbReference>
<comment type="similarity">
    <text evidence="3 11">Belongs to the peptidase M18 family.</text>
</comment>
<dbReference type="PANTHER" id="PTHR28570">
    <property type="entry name" value="ASPARTYL AMINOPEPTIDASE"/>
    <property type="match status" value="1"/>
</dbReference>
<evidence type="ECO:0000313" key="14">
    <source>
        <dbReference type="Proteomes" id="UP000198341"/>
    </source>
</evidence>
<feature type="region of interest" description="Disordered" evidence="12">
    <location>
        <begin position="497"/>
        <end position="522"/>
    </location>
</feature>
<keyword evidence="9 11" id="KW-0862">Zinc</keyword>
<evidence type="ECO:0000256" key="7">
    <source>
        <dbReference type="ARBA" id="ARBA00022723"/>
    </source>
</evidence>
<dbReference type="RefSeq" id="XP_007514776.1">
    <property type="nucleotide sequence ID" value="XM_007514714.1"/>
</dbReference>
<dbReference type="eggNOG" id="KOG2596">
    <property type="taxonomic scope" value="Eukaryota"/>
</dbReference>
<evidence type="ECO:0000256" key="10">
    <source>
        <dbReference type="ARBA" id="ARBA00023049"/>
    </source>
</evidence>
<dbReference type="Pfam" id="PF02127">
    <property type="entry name" value="Peptidase_M18"/>
    <property type="match status" value="1"/>
</dbReference>
<dbReference type="MEROPS" id="M18.A02"/>
<dbReference type="SUPFAM" id="SSF53187">
    <property type="entry name" value="Zn-dependent exopeptidases"/>
    <property type="match status" value="1"/>
</dbReference>
<dbReference type="GeneID" id="19017226"/>
<evidence type="ECO:0000256" key="11">
    <source>
        <dbReference type="RuleBase" id="RU004386"/>
    </source>
</evidence>
<keyword evidence="14" id="KW-1185">Reference proteome</keyword>
<dbReference type="GO" id="GO:0008270">
    <property type="term" value="F:zinc ion binding"/>
    <property type="evidence" value="ECO:0007669"/>
    <property type="project" value="InterPro"/>
</dbReference>
<evidence type="ECO:0000256" key="4">
    <source>
        <dbReference type="ARBA" id="ARBA00011965"/>
    </source>
</evidence>
<evidence type="ECO:0000313" key="13">
    <source>
        <dbReference type="EMBL" id="CCO15016.1"/>
    </source>
</evidence>
<evidence type="ECO:0000256" key="9">
    <source>
        <dbReference type="ARBA" id="ARBA00022833"/>
    </source>
</evidence>
<name>K8EB31_9CHLO</name>
<keyword evidence="5 11" id="KW-0031">Aminopeptidase</keyword>
<evidence type="ECO:0000256" key="3">
    <source>
        <dbReference type="ARBA" id="ARBA00008290"/>
    </source>
</evidence>
<dbReference type="NCBIfam" id="NF002759">
    <property type="entry name" value="PRK02813.1"/>
    <property type="match status" value="1"/>
</dbReference>
<accession>K8EB31</accession>
<dbReference type="CDD" id="cd05658">
    <property type="entry name" value="M18_DAP"/>
    <property type="match status" value="1"/>
</dbReference>
<dbReference type="KEGG" id="bpg:Bathy02g01120"/>
<evidence type="ECO:0000256" key="12">
    <source>
        <dbReference type="SAM" id="MobiDB-lite"/>
    </source>
</evidence>
<evidence type="ECO:0000256" key="6">
    <source>
        <dbReference type="ARBA" id="ARBA00022670"/>
    </source>
</evidence>
<dbReference type="PANTHER" id="PTHR28570:SF3">
    <property type="entry name" value="ASPARTYL AMINOPEPTIDASE"/>
    <property type="match status" value="1"/>
</dbReference>
<evidence type="ECO:0000256" key="2">
    <source>
        <dbReference type="ARBA" id="ARBA00001947"/>
    </source>
</evidence>
<dbReference type="EC" id="3.4.11.21" evidence="4"/>
<dbReference type="FunFam" id="2.30.250.10:FF:000001">
    <property type="entry name" value="Aspartyl aminopeptidase 1"/>
    <property type="match status" value="1"/>
</dbReference>
<keyword evidence="7 11" id="KW-0479">Metal-binding</keyword>
<dbReference type="GO" id="GO:0008237">
    <property type="term" value="F:metallopeptidase activity"/>
    <property type="evidence" value="ECO:0007669"/>
    <property type="project" value="UniProtKB-KW"/>
</dbReference>
<dbReference type="EMBL" id="FO082277">
    <property type="protein sequence ID" value="CCO15016.1"/>
    <property type="molecule type" value="Genomic_DNA"/>
</dbReference>
<keyword evidence="8 11" id="KW-0378">Hydrolase</keyword>
<comment type="cofactor">
    <cofactor evidence="2">
        <name>Zn(2+)</name>
        <dbReference type="ChEBI" id="CHEBI:29105"/>
    </cofactor>
</comment>
<dbReference type="STRING" id="41875.K8EB31"/>
<organism evidence="13 14">
    <name type="scientific">Bathycoccus prasinos</name>
    <dbReference type="NCBI Taxonomy" id="41875"/>
    <lineage>
        <taxon>Eukaryota</taxon>
        <taxon>Viridiplantae</taxon>
        <taxon>Chlorophyta</taxon>
        <taxon>Mamiellophyceae</taxon>
        <taxon>Mamiellales</taxon>
        <taxon>Bathycoccaceae</taxon>
        <taxon>Bathycoccus</taxon>
    </lineage>
</organism>
<dbReference type="GO" id="GO:0005737">
    <property type="term" value="C:cytoplasm"/>
    <property type="evidence" value="ECO:0007669"/>
    <property type="project" value="UniProtKB-ARBA"/>
</dbReference>